<organism evidence="1 2">
    <name type="scientific">Botryotinia fuckeliana (strain T4)</name>
    <name type="common">Noble rot fungus</name>
    <name type="synonym">Botrytis cinerea</name>
    <dbReference type="NCBI Taxonomy" id="999810"/>
    <lineage>
        <taxon>Eukaryota</taxon>
        <taxon>Fungi</taxon>
        <taxon>Dikarya</taxon>
        <taxon>Ascomycota</taxon>
        <taxon>Pezizomycotina</taxon>
        <taxon>Leotiomycetes</taxon>
        <taxon>Helotiales</taxon>
        <taxon>Sclerotiniaceae</taxon>
        <taxon>Botrytis</taxon>
    </lineage>
</organism>
<dbReference type="InParanoid" id="G2XQD5"/>
<dbReference type="AlphaFoldDB" id="G2XQD5"/>
<dbReference type="Proteomes" id="UP000008177">
    <property type="component" value="Unplaced contigs"/>
</dbReference>
<proteinExistence type="predicted"/>
<evidence type="ECO:0000313" key="2">
    <source>
        <dbReference type="Proteomes" id="UP000008177"/>
    </source>
</evidence>
<protein>
    <submittedName>
        <fullName evidence="1">Uncharacterized protein</fullName>
    </submittedName>
</protein>
<dbReference type="EMBL" id="FQ790252">
    <property type="protein sequence ID" value="CCD43040.1"/>
    <property type="molecule type" value="Genomic_DNA"/>
</dbReference>
<name>G2XQD5_BOTF4</name>
<reference evidence="2" key="1">
    <citation type="journal article" date="2011" name="PLoS Genet.">
        <title>Genomic analysis of the necrotrophic fungal pathogens Sclerotinia sclerotiorum and Botrytis cinerea.</title>
        <authorList>
            <person name="Amselem J."/>
            <person name="Cuomo C.A."/>
            <person name="van Kan J.A."/>
            <person name="Viaud M."/>
            <person name="Benito E.P."/>
            <person name="Couloux A."/>
            <person name="Coutinho P.M."/>
            <person name="de Vries R.P."/>
            <person name="Dyer P.S."/>
            <person name="Fillinger S."/>
            <person name="Fournier E."/>
            <person name="Gout L."/>
            <person name="Hahn M."/>
            <person name="Kohn L."/>
            <person name="Lapalu N."/>
            <person name="Plummer K.M."/>
            <person name="Pradier J.M."/>
            <person name="Quevillon E."/>
            <person name="Sharon A."/>
            <person name="Simon A."/>
            <person name="ten Have A."/>
            <person name="Tudzynski B."/>
            <person name="Tudzynski P."/>
            <person name="Wincker P."/>
            <person name="Andrew M."/>
            <person name="Anthouard V."/>
            <person name="Beever R.E."/>
            <person name="Beffa R."/>
            <person name="Benoit I."/>
            <person name="Bouzid O."/>
            <person name="Brault B."/>
            <person name="Chen Z."/>
            <person name="Choquer M."/>
            <person name="Collemare J."/>
            <person name="Cotton P."/>
            <person name="Danchin E.G."/>
            <person name="Da Silva C."/>
            <person name="Gautier A."/>
            <person name="Giraud C."/>
            <person name="Giraud T."/>
            <person name="Gonzalez C."/>
            <person name="Grossetete S."/>
            <person name="Guldener U."/>
            <person name="Henrissat B."/>
            <person name="Howlett B.J."/>
            <person name="Kodira C."/>
            <person name="Kretschmer M."/>
            <person name="Lappartient A."/>
            <person name="Leroch M."/>
            <person name="Levis C."/>
            <person name="Mauceli E."/>
            <person name="Neuveglise C."/>
            <person name="Oeser B."/>
            <person name="Pearson M."/>
            <person name="Poulain J."/>
            <person name="Poussereau N."/>
            <person name="Quesneville H."/>
            <person name="Rascle C."/>
            <person name="Schumacher J."/>
            <person name="Segurens B."/>
            <person name="Sexton A."/>
            <person name="Silva E."/>
            <person name="Sirven C."/>
            <person name="Soanes D.M."/>
            <person name="Talbot N.J."/>
            <person name="Templeton M."/>
            <person name="Yandava C."/>
            <person name="Yarden O."/>
            <person name="Zeng Q."/>
            <person name="Rollins J.A."/>
            <person name="Lebrun M.H."/>
            <person name="Dickman M."/>
        </authorList>
    </citation>
    <scope>NUCLEOTIDE SEQUENCE [LARGE SCALE GENOMIC DNA]</scope>
    <source>
        <strain evidence="2">T4</strain>
    </source>
</reference>
<dbReference type="HOGENOM" id="CLU_2978829_0_0_1"/>
<evidence type="ECO:0000313" key="1">
    <source>
        <dbReference type="EMBL" id="CCD43040.1"/>
    </source>
</evidence>
<gene>
    <name evidence="1" type="ORF">BofuT4_uP068800.1</name>
</gene>
<accession>G2XQD5</accession>
<sequence>MSKPGVRFSGDCIYNIRVFMILYSSEFMYDRCEVTSHLNLQLRVSRMAEIETSTKFSP</sequence>